<protein>
    <recommendedName>
        <fullName evidence="5 22">Crossover junction endonuclease MUS81</fullName>
        <ecNumber evidence="22">3.1.22.-</ecNumber>
    </recommendedName>
</protein>
<dbReference type="GO" id="GO:0048476">
    <property type="term" value="C:Holliday junction resolvase complex"/>
    <property type="evidence" value="ECO:0007669"/>
    <property type="project" value="UniProtKB-UniRule"/>
</dbReference>
<organism evidence="24 25">
    <name type="scientific">Populus deltoides</name>
    <name type="common">Eastern poplar</name>
    <name type="synonym">Eastern cottonwood</name>
    <dbReference type="NCBI Taxonomy" id="3696"/>
    <lineage>
        <taxon>Eukaryota</taxon>
        <taxon>Viridiplantae</taxon>
        <taxon>Streptophyta</taxon>
        <taxon>Embryophyta</taxon>
        <taxon>Tracheophyta</taxon>
        <taxon>Spermatophyta</taxon>
        <taxon>Magnoliopsida</taxon>
        <taxon>eudicotyledons</taxon>
        <taxon>Gunneridae</taxon>
        <taxon>Pentapetalae</taxon>
        <taxon>rosids</taxon>
        <taxon>fabids</taxon>
        <taxon>Malpighiales</taxon>
        <taxon>Salicaceae</taxon>
        <taxon>Saliceae</taxon>
        <taxon>Populus</taxon>
    </lineage>
</organism>
<feature type="domain" description="ERCC4" evidence="23">
    <location>
        <begin position="445"/>
        <end position="545"/>
    </location>
</feature>
<dbReference type="GO" id="GO:0000727">
    <property type="term" value="P:double-strand break repair via break-induced replication"/>
    <property type="evidence" value="ECO:0007669"/>
    <property type="project" value="UniProtKB-UniRule"/>
</dbReference>
<dbReference type="InterPro" id="IPR047416">
    <property type="entry name" value="XPF_nuclease_Mus81"/>
</dbReference>
<evidence type="ECO:0000313" key="24">
    <source>
        <dbReference type="EMBL" id="KAH8512515.1"/>
    </source>
</evidence>
<evidence type="ECO:0000256" key="21">
    <source>
        <dbReference type="ARBA" id="ARBA00023306"/>
    </source>
</evidence>
<keyword evidence="20" id="KW-0469">Meiosis</keyword>
<keyword evidence="16" id="KW-0238">DNA-binding</keyword>
<dbReference type="AlphaFoldDB" id="A0A8T2Z591"/>
<dbReference type="FunFam" id="1.10.150.670:FF:000003">
    <property type="entry name" value="Crossover junction endonuclease MUS81"/>
    <property type="match status" value="1"/>
</dbReference>
<evidence type="ECO:0000256" key="4">
    <source>
        <dbReference type="ARBA" id="ARBA00010015"/>
    </source>
</evidence>
<proteinExistence type="inferred from homology"/>
<evidence type="ECO:0000256" key="18">
    <source>
        <dbReference type="ARBA" id="ARBA00023204"/>
    </source>
</evidence>
<evidence type="ECO:0000256" key="10">
    <source>
        <dbReference type="ARBA" id="ARBA00022759"/>
    </source>
</evidence>
<comment type="cofactor">
    <cofactor evidence="1">
        <name>Ca(2+)</name>
        <dbReference type="ChEBI" id="CHEBI:29108"/>
    </cofactor>
</comment>
<dbReference type="GO" id="GO:0051301">
    <property type="term" value="P:cell division"/>
    <property type="evidence" value="ECO:0007669"/>
    <property type="project" value="UniProtKB-KW"/>
</dbReference>
<dbReference type="CDD" id="cd20074">
    <property type="entry name" value="XPF_nuclease_Mus81"/>
    <property type="match status" value="1"/>
</dbReference>
<evidence type="ECO:0000256" key="17">
    <source>
        <dbReference type="ARBA" id="ARBA00023172"/>
    </source>
</evidence>
<comment type="caution">
    <text evidence="24">The sequence shown here is derived from an EMBL/GenBank/DDBJ whole genome shotgun (WGS) entry which is preliminary data.</text>
</comment>
<name>A0A8T2Z591_POPDE</name>
<keyword evidence="19 22" id="KW-0539">Nucleus</keyword>
<evidence type="ECO:0000256" key="6">
    <source>
        <dbReference type="ARBA" id="ARBA00022618"/>
    </source>
</evidence>
<keyword evidence="11 22" id="KW-0227">DNA damage</keyword>
<dbReference type="PANTHER" id="PTHR13451:SF0">
    <property type="entry name" value="CROSSOVER JUNCTION ENDONUCLEASE MUS81"/>
    <property type="match status" value="1"/>
</dbReference>
<evidence type="ECO:0000256" key="7">
    <source>
        <dbReference type="ARBA" id="ARBA00022722"/>
    </source>
</evidence>
<comment type="subunit">
    <text evidence="22">Interacts with EME1.</text>
</comment>
<dbReference type="SUPFAM" id="SSF52980">
    <property type="entry name" value="Restriction endonuclease-like"/>
    <property type="match status" value="1"/>
</dbReference>
<dbReference type="Gene3D" id="1.10.10.10">
    <property type="entry name" value="Winged helix-like DNA-binding domain superfamily/Winged helix DNA-binding domain"/>
    <property type="match status" value="1"/>
</dbReference>
<evidence type="ECO:0000259" key="23">
    <source>
        <dbReference type="SMART" id="SM00891"/>
    </source>
</evidence>
<dbReference type="InterPro" id="IPR006166">
    <property type="entry name" value="ERCC4_domain"/>
</dbReference>
<comment type="cofactor">
    <cofactor evidence="2 22">
        <name>Mg(2+)</name>
        <dbReference type="ChEBI" id="CHEBI:18420"/>
    </cofactor>
</comment>
<evidence type="ECO:0000256" key="12">
    <source>
        <dbReference type="ARBA" id="ARBA00022776"/>
    </source>
</evidence>
<evidence type="ECO:0000256" key="19">
    <source>
        <dbReference type="ARBA" id="ARBA00023242"/>
    </source>
</evidence>
<keyword evidence="15 22" id="KW-0460">Magnesium</keyword>
<evidence type="ECO:0000256" key="14">
    <source>
        <dbReference type="ARBA" id="ARBA00022837"/>
    </source>
</evidence>
<evidence type="ECO:0000256" key="9">
    <source>
        <dbReference type="ARBA" id="ARBA00022737"/>
    </source>
</evidence>
<keyword evidence="8 22" id="KW-0479">Metal-binding</keyword>
<dbReference type="Pfam" id="PF21136">
    <property type="entry name" value="WHD_MUS81"/>
    <property type="match status" value="1"/>
</dbReference>
<keyword evidence="7 22" id="KW-0540">Nuclease</keyword>
<dbReference type="PANTHER" id="PTHR13451">
    <property type="entry name" value="CLASS II CROSSOVER JUNCTION ENDONUCLEASE MUS81"/>
    <property type="match status" value="1"/>
</dbReference>
<evidence type="ECO:0000256" key="1">
    <source>
        <dbReference type="ARBA" id="ARBA00001913"/>
    </source>
</evidence>
<gene>
    <name evidence="24" type="ORF">H0E87_005971</name>
</gene>
<accession>A0A8T2Z591</accession>
<dbReference type="InterPro" id="IPR033309">
    <property type="entry name" value="Mus81"/>
</dbReference>
<evidence type="ECO:0000256" key="13">
    <source>
        <dbReference type="ARBA" id="ARBA00022801"/>
    </source>
</evidence>
<keyword evidence="9" id="KW-0677">Repeat</keyword>
<dbReference type="GO" id="GO:0005634">
    <property type="term" value="C:nucleus"/>
    <property type="evidence" value="ECO:0007669"/>
    <property type="project" value="UniProtKB-SubCell"/>
</dbReference>
<sequence length="699" mass="78626">MQNQKRVLCSENEDLVSYMLQKRQELVESPKGLSENLEMTLSKAYSSVCCSTTPIKTLKDLSQIKGVGKWIVRLMEGFFDNGSGSSEPEDLTKKGKRAQVAKRYLPQRNSVSYALLITLYRETVNSKEFMHKQELIDAAEVSGLSRAPIVPEKGKGKPSQFGSSREWYSGWSCMTILINKGLVVKSSCPAKYMLTDEGRETARECLIRSRMEDPGDNLANLEGSSDPNMLNTSDMESAHPDSARGATFTSVALSRQKKSIDVPLESLERFMRMGYSKEKVLLAFSEVSETSQYKEISLLWPAVLCHLREDLIYGVHSEPQALTEDFRSTSTACTFSNGNKHTFLNAIISPVENLEKVSYPRLCKHPGQVNLATKSNQMGSNCYGRNMPNLTSACSTSSSFSMRACSSSEHAMKKSSSDCLDTNMNVLSLPPLSSGERFEDVYEVILILDDREQFANQCSRGRKLIECICKEHKIKIQVRRLPVGDGIWIACHKYLLSEYVLDFIVERKKVDDLRSSIRDNRYRDQKLRLLRCGLKKLIYLVEGDPNSSEAAESIKTACFTTEILEGFDVQRTNSLRDTLKKYAHLTQSITQYYSLLLPEDQSKSTRVCPSFDEFIKRCQDLEKMTVSDVFAIQLMQVPQVTEETAVAVLNLYPTLLSLARAYSLLDGDVSAQEDMLRKQSSNAVSAVASRNIFQLVWGK</sequence>
<evidence type="ECO:0000313" key="25">
    <source>
        <dbReference type="Proteomes" id="UP000807159"/>
    </source>
</evidence>
<dbReference type="GO" id="GO:0008821">
    <property type="term" value="F:crossover junction DNA endonuclease activity"/>
    <property type="evidence" value="ECO:0007669"/>
    <property type="project" value="UniProtKB-UniRule"/>
</dbReference>
<reference evidence="24" key="1">
    <citation type="journal article" date="2021" name="J. Hered.">
        <title>Genome Assembly of Salicaceae Populus deltoides (Eastern Cottonwood) I-69 Based on Nanopore Sequencing and Hi-C Technologies.</title>
        <authorList>
            <person name="Bai S."/>
            <person name="Wu H."/>
            <person name="Zhang J."/>
            <person name="Pan Z."/>
            <person name="Zhao W."/>
            <person name="Li Z."/>
            <person name="Tong C."/>
        </authorList>
    </citation>
    <scope>NUCLEOTIDE SEQUENCE</scope>
    <source>
        <tissue evidence="24">Leaf</tissue>
    </source>
</reference>
<comment type="subcellular location">
    <subcellularLocation>
        <location evidence="3 22">Nucleus</location>
    </subcellularLocation>
</comment>
<dbReference type="GO" id="GO:0006308">
    <property type="term" value="P:DNA catabolic process"/>
    <property type="evidence" value="ECO:0007669"/>
    <property type="project" value="UniProtKB-UniRule"/>
</dbReference>
<keyword evidence="17 22" id="KW-0233">DNA recombination</keyword>
<keyword evidence="14" id="KW-0106">Calcium</keyword>
<dbReference type="GO" id="GO:0048257">
    <property type="term" value="F:3'-flap endonuclease activity"/>
    <property type="evidence" value="ECO:0007669"/>
    <property type="project" value="TreeGrafter"/>
</dbReference>
<evidence type="ECO:0000256" key="8">
    <source>
        <dbReference type="ARBA" id="ARBA00022723"/>
    </source>
</evidence>
<dbReference type="InterPro" id="IPR042530">
    <property type="entry name" value="EME1/EME2_C"/>
</dbReference>
<evidence type="ECO:0000256" key="2">
    <source>
        <dbReference type="ARBA" id="ARBA00001946"/>
    </source>
</evidence>
<keyword evidence="25" id="KW-1185">Reference proteome</keyword>
<dbReference type="InterPro" id="IPR047417">
    <property type="entry name" value="WHD_MUS81"/>
</dbReference>
<evidence type="ECO:0000256" key="3">
    <source>
        <dbReference type="ARBA" id="ARBA00004123"/>
    </source>
</evidence>
<keyword evidence="6" id="KW-0132">Cell division</keyword>
<evidence type="ECO:0000256" key="22">
    <source>
        <dbReference type="RuleBase" id="RU369042"/>
    </source>
</evidence>
<dbReference type="EC" id="3.1.22.-" evidence="22"/>
<keyword evidence="13 22" id="KW-0378">Hydrolase</keyword>
<dbReference type="SMART" id="SM00891">
    <property type="entry name" value="ERCC4"/>
    <property type="match status" value="1"/>
</dbReference>
<dbReference type="EMBL" id="JACEGQ020000003">
    <property type="protein sequence ID" value="KAH8512515.1"/>
    <property type="molecule type" value="Genomic_DNA"/>
</dbReference>
<dbReference type="CDD" id="cd21036">
    <property type="entry name" value="WH_MUS81"/>
    <property type="match status" value="1"/>
</dbReference>
<dbReference type="InterPro" id="IPR011335">
    <property type="entry name" value="Restrct_endonuc-II-like"/>
</dbReference>
<keyword evidence="12" id="KW-0498">Mitosis</keyword>
<evidence type="ECO:0000256" key="16">
    <source>
        <dbReference type="ARBA" id="ARBA00023125"/>
    </source>
</evidence>
<dbReference type="Pfam" id="PF02732">
    <property type="entry name" value="ERCC4"/>
    <property type="match status" value="1"/>
</dbReference>
<evidence type="ECO:0000256" key="20">
    <source>
        <dbReference type="ARBA" id="ARBA00023254"/>
    </source>
</evidence>
<dbReference type="Proteomes" id="UP000807159">
    <property type="component" value="Chromosome 3"/>
</dbReference>
<dbReference type="Gene3D" id="3.40.50.10130">
    <property type="match status" value="1"/>
</dbReference>
<dbReference type="Gene3D" id="1.10.150.670">
    <property type="entry name" value="Crossover junction endonuclease EME1, DNA-binding domain"/>
    <property type="match status" value="1"/>
</dbReference>
<evidence type="ECO:0000256" key="5">
    <source>
        <dbReference type="ARBA" id="ARBA00017114"/>
    </source>
</evidence>
<keyword evidence="18 22" id="KW-0234">DNA repair</keyword>
<dbReference type="GO" id="GO:0000712">
    <property type="term" value="P:resolution of meiotic recombination intermediates"/>
    <property type="evidence" value="ECO:0007669"/>
    <property type="project" value="TreeGrafter"/>
</dbReference>
<dbReference type="GO" id="GO:0046872">
    <property type="term" value="F:metal ion binding"/>
    <property type="evidence" value="ECO:0007669"/>
    <property type="project" value="UniProtKB-UniRule"/>
</dbReference>
<dbReference type="InterPro" id="IPR036388">
    <property type="entry name" value="WH-like_DNA-bd_sf"/>
</dbReference>
<keyword evidence="10 22" id="KW-0255">Endonuclease</keyword>
<dbReference type="GO" id="GO:0003677">
    <property type="term" value="F:DNA binding"/>
    <property type="evidence" value="ECO:0007669"/>
    <property type="project" value="UniProtKB-UniRule"/>
</dbReference>
<comment type="function">
    <text evidence="22">Interacts with EME1 to form a DNA structure-specific endonuclease with substrate preference for branched DNA structures with a 5'-end at the branch nick. Typical substrates include 3'-flap structures, D-loops, replication forks and nicked Holliday junctions. May be required in mitosis for the processing of stalled or collapsed replication fork intermediates. May be required in meiosis for the repair of meiosis-specific double strand breaks subsequent to single-end invasion (SEI).</text>
</comment>
<dbReference type="FunFam" id="1.10.10.10:FF:000307">
    <property type="entry name" value="Crossover junction endonuclease MUS81"/>
    <property type="match status" value="1"/>
</dbReference>
<evidence type="ECO:0000256" key="15">
    <source>
        <dbReference type="ARBA" id="ARBA00022842"/>
    </source>
</evidence>
<dbReference type="GO" id="GO:0031573">
    <property type="term" value="P:mitotic intra-S DNA damage checkpoint signaling"/>
    <property type="evidence" value="ECO:0007669"/>
    <property type="project" value="TreeGrafter"/>
</dbReference>
<dbReference type="FunFam" id="3.40.50.10130:FF:000005">
    <property type="entry name" value="crossover junction endonuclease MUS81 isoform X1"/>
    <property type="match status" value="1"/>
</dbReference>
<comment type="similarity">
    <text evidence="4 22">Belongs to the XPF family.</text>
</comment>
<keyword evidence="21" id="KW-0131">Cell cycle</keyword>
<evidence type="ECO:0000256" key="11">
    <source>
        <dbReference type="ARBA" id="ARBA00022763"/>
    </source>
</evidence>